<dbReference type="GO" id="GO:0046491">
    <property type="term" value="P:L-methylmalonyl-CoA metabolic process"/>
    <property type="evidence" value="ECO:0007669"/>
    <property type="project" value="TreeGrafter"/>
</dbReference>
<dbReference type="OrthoDB" id="6161at2157"/>
<evidence type="ECO:0000313" key="3">
    <source>
        <dbReference type="EMBL" id="MXR50234.1"/>
    </source>
</evidence>
<organism evidence="3 4">
    <name type="scientific">Halovenus carboxidivorans</name>
    <dbReference type="NCBI Taxonomy" id="2692199"/>
    <lineage>
        <taxon>Archaea</taxon>
        <taxon>Methanobacteriati</taxon>
        <taxon>Methanobacteriota</taxon>
        <taxon>Stenosarchaea group</taxon>
        <taxon>Halobacteria</taxon>
        <taxon>Halobacteriales</taxon>
        <taxon>Haloarculaceae</taxon>
        <taxon>Halovenus</taxon>
    </lineage>
</organism>
<name>A0A6B0SXI0_9EURY</name>
<evidence type="ECO:0000256" key="1">
    <source>
        <dbReference type="ARBA" id="ARBA00022723"/>
    </source>
</evidence>
<dbReference type="GO" id="GO:0004493">
    <property type="term" value="F:methylmalonyl-CoA epimerase activity"/>
    <property type="evidence" value="ECO:0007669"/>
    <property type="project" value="TreeGrafter"/>
</dbReference>
<dbReference type="SUPFAM" id="SSF54593">
    <property type="entry name" value="Glyoxalase/Bleomycin resistance protein/Dihydroxybiphenyl dioxygenase"/>
    <property type="match status" value="1"/>
</dbReference>
<keyword evidence="4" id="KW-1185">Reference proteome</keyword>
<feature type="domain" description="VOC" evidence="2">
    <location>
        <begin position="4"/>
        <end position="133"/>
    </location>
</feature>
<dbReference type="InterPro" id="IPR029068">
    <property type="entry name" value="Glyas_Bleomycin-R_OHBP_Dase"/>
</dbReference>
<dbReference type="PANTHER" id="PTHR43048">
    <property type="entry name" value="METHYLMALONYL-COA EPIMERASE"/>
    <property type="match status" value="1"/>
</dbReference>
<evidence type="ECO:0000313" key="4">
    <source>
        <dbReference type="Proteomes" id="UP000466535"/>
    </source>
</evidence>
<gene>
    <name evidence="3" type="ORF">GRX03_01235</name>
</gene>
<proteinExistence type="predicted"/>
<protein>
    <submittedName>
        <fullName evidence="3">VOC family protein</fullName>
    </submittedName>
</protein>
<dbReference type="RefSeq" id="WP_159762388.1">
    <property type="nucleotide sequence ID" value="NZ_WUUT01000001.1"/>
</dbReference>
<comment type="caution">
    <text evidence="3">The sequence shown here is derived from an EMBL/GenBank/DDBJ whole genome shotgun (WGS) entry which is preliminary data.</text>
</comment>
<dbReference type="InterPro" id="IPR037523">
    <property type="entry name" value="VOC_core"/>
</dbReference>
<dbReference type="PROSITE" id="PS51819">
    <property type="entry name" value="VOC"/>
    <property type="match status" value="1"/>
</dbReference>
<evidence type="ECO:0000259" key="2">
    <source>
        <dbReference type="PROSITE" id="PS51819"/>
    </source>
</evidence>
<dbReference type="Pfam" id="PF13669">
    <property type="entry name" value="Glyoxalase_4"/>
    <property type="match status" value="1"/>
</dbReference>
<dbReference type="Gene3D" id="3.10.180.10">
    <property type="entry name" value="2,3-Dihydroxybiphenyl 1,2-Dioxygenase, domain 1"/>
    <property type="match status" value="1"/>
</dbReference>
<dbReference type="EMBL" id="WUUT01000001">
    <property type="protein sequence ID" value="MXR50234.1"/>
    <property type="molecule type" value="Genomic_DNA"/>
</dbReference>
<dbReference type="InterPro" id="IPR051785">
    <property type="entry name" value="MMCE/EMCE_epimerase"/>
</dbReference>
<keyword evidence="1" id="KW-0479">Metal-binding</keyword>
<sequence length="141" mass="15475">MVSKIDHLGVLVEDIDENRELFELLDVPVGRVERVPAFGVDIAFIRVGESLVELVEPVDRETALADDLDAAQQSALLHHVAFRVDDIEATLATLRRAGVALADQRPRRGAGDAAVAFLDQRAGNGVRVELVERETDVQLRD</sequence>
<reference evidence="3 4" key="1">
    <citation type="submission" date="2019-12" db="EMBL/GenBank/DDBJ databases">
        <title>Isolation and characterization of three novel carbon monoxide-oxidizing members of Halobacteria from salione crusts and soils.</title>
        <authorList>
            <person name="Myers M.R."/>
            <person name="King G.M."/>
        </authorList>
    </citation>
    <scope>NUCLEOTIDE SEQUENCE [LARGE SCALE GENOMIC DNA]</scope>
    <source>
        <strain evidence="3 4">WSH3</strain>
    </source>
</reference>
<dbReference type="PANTHER" id="PTHR43048:SF3">
    <property type="entry name" value="METHYLMALONYL-COA EPIMERASE, MITOCHONDRIAL"/>
    <property type="match status" value="1"/>
</dbReference>
<accession>A0A6B0SXI0</accession>
<dbReference type="GO" id="GO:0046872">
    <property type="term" value="F:metal ion binding"/>
    <property type="evidence" value="ECO:0007669"/>
    <property type="project" value="UniProtKB-KW"/>
</dbReference>
<dbReference type="Proteomes" id="UP000466535">
    <property type="component" value="Unassembled WGS sequence"/>
</dbReference>
<dbReference type="AlphaFoldDB" id="A0A6B0SXI0"/>